<dbReference type="Pfam" id="PF24883">
    <property type="entry name" value="NPHP3_N"/>
    <property type="match status" value="1"/>
</dbReference>
<dbReference type="AlphaFoldDB" id="A0AAW0BPM9"/>
<proteinExistence type="predicted"/>
<dbReference type="Proteomes" id="UP001383192">
    <property type="component" value="Unassembled WGS sequence"/>
</dbReference>
<evidence type="ECO:0000313" key="4">
    <source>
        <dbReference type="Proteomes" id="UP001383192"/>
    </source>
</evidence>
<dbReference type="InterPro" id="IPR007111">
    <property type="entry name" value="NACHT_NTPase"/>
</dbReference>
<dbReference type="EMBL" id="JAYKXP010000097">
    <property type="protein sequence ID" value="KAK7027358.1"/>
    <property type="molecule type" value="Genomic_DNA"/>
</dbReference>
<dbReference type="PANTHER" id="PTHR10039">
    <property type="entry name" value="AMELOGENIN"/>
    <property type="match status" value="1"/>
</dbReference>
<name>A0AAW0BPM9_9AGAR</name>
<organism evidence="3 4">
    <name type="scientific">Paramarasmius palmivorus</name>
    <dbReference type="NCBI Taxonomy" id="297713"/>
    <lineage>
        <taxon>Eukaryota</taxon>
        <taxon>Fungi</taxon>
        <taxon>Dikarya</taxon>
        <taxon>Basidiomycota</taxon>
        <taxon>Agaricomycotina</taxon>
        <taxon>Agaricomycetes</taxon>
        <taxon>Agaricomycetidae</taxon>
        <taxon>Agaricales</taxon>
        <taxon>Marasmiineae</taxon>
        <taxon>Marasmiaceae</taxon>
        <taxon>Paramarasmius</taxon>
    </lineage>
</organism>
<comment type="caution">
    <text evidence="3">The sequence shown here is derived from an EMBL/GenBank/DDBJ whole genome shotgun (WGS) entry which is preliminary data.</text>
</comment>
<accession>A0AAW0BPM9</accession>
<keyword evidence="4" id="KW-1185">Reference proteome</keyword>
<evidence type="ECO:0000259" key="2">
    <source>
        <dbReference type="PROSITE" id="PS50837"/>
    </source>
</evidence>
<sequence>MPSTSAVMFHNARRVKIRGGRFNNVGRDQINNTYISQSDSSCDTMYTIDRPSTPSLAIQALYEEIKDVGASYDAEARYPPPQCHPDTRKEVLELLHDWMRGCVSDPILWLYGPAGAGKSAIAQTLSKEAKANGMLVASFFFCRSDSRSKRNSAKYLFLCIAYELACSIPGLRKPIEQALRNRTILQAALEDQFEQLILEPCRSLPRPRCRPGLLTIDGLDECIGSLAQQRILHIMATALPDDPPFRTLLCSRPEPSIREVIDTELFRDFLRRIPLDDTFQPGRDIAIFLNSEFEKIRTSPRNFHIPFSSPWPKPGIVDELVQKACGQFVYASTIVKFVDDEYSNPCTQLEVVLHPGPHHDSESTSPFADLDALYHQILATNPQRKKLHKVLQAIVSLPLMGFDLTPDNIGALLLLPEGDVMATLRGMHSVLEIDGPEKRIRILHASFTDFLCEKHRAQDFCVGDKEAQYSFIAMCCLRAIDSYARPHEGQDFRLPSQYVVPDAFRSL</sequence>
<dbReference type="PROSITE" id="PS50837">
    <property type="entry name" value="NACHT"/>
    <property type="match status" value="1"/>
</dbReference>
<dbReference type="Gene3D" id="3.40.50.300">
    <property type="entry name" value="P-loop containing nucleotide triphosphate hydrolases"/>
    <property type="match status" value="1"/>
</dbReference>
<feature type="domain" description="NACHT" evidence="2">
    <location>
        <begin position="106"/>
        <end position="253"/>
    </location>
</feature>
<dbReference type="SUPFAM" id="SSF52540">
    <property type="entry name" value="P-loop containing nucleoside triphosphate hydrolases"/>
    <property type="match status" value="1"/>
</dbReference>
<evidence type="ECO:0000256" key="1">
    <source>
        <dbReference type="ARBA" id="ARBA00022737"/>
    </source>
</evidence>
<dbReference type="InterPro" id="IPR027417">
    <property type="entry name" value="P-loop_NTPase"/>
</dbReference>
<protein>
    <recommendedName>
        <fullName evidence="2">NACHT domain-containing protein</fullName>
    </recommendedName>
</protein>
<dbReference type="PANTHER" id="PTHR10039:SF14">
    <property type="entry name" value="NACHT DOMAIN-CONTAINING PROTEIN"/>
    <property type="match status" value="1"/>
</dbReference>
<dbReference type="InterPro" id="IPR056884">
    <property type="entry name" value="NPHP3-like_N"/>
</dbReference>
<gene>
    <name evidence="3" type="ORF">VNI00_015321</name>
</gene>
<reference evidence="3 4" key="1">
    <citation type="submission" date="2024-01" db="EMBL/GenBank/DDBJ databases">
        <title>A draft genome for a cacao thread blight-causing isolate of Paramarasmius palmivorus.</title>
        <authorList>
            <person name="Baruah I.K."/>
            <person name="Bukari Y."/>
            <person name="Amoako-Attah I."/>
            <person name="Meinhardt L.W."/>
            <person name="Bailey B.A."/>
            <person name="Cohen S.P."/>
        </authorList>
    </citation>
    <scope>NUCLEOTIDE SEQUENCE [LARGE SCALE GENOMIC DNA]</scope>
    <source>
        <strain evidence="3 4">GH-12</strain>
    </source>
</reference>
<keyword evidence="1" id="KW-0677">Repeat</keyword>
<evidence type="ECO:0000313" key="3">
    <source>
        <dbReference type="EMBL" id="KAK7027358.1"/>
    </source>
</evidence>